<dbReference type="SFLD" id="SFLDG01140">
    <property type="entry name" value="C2.B:_Phosphomannomutase_and_P"/>
    <property type="match status" value="1"/>
</dbReference>
<accession>A0ABS6W5V9</accession>
<reference evidence="1 2" key="1">
    <citation type="submission" date="2021-05" db="EMBL/GenBank/DDBJ databases">
        <title>Phylogenetic classification of ten novel species belonging to the genus Bifidobacterium comprising B. colchicus sp. nov., B. abeli sp. nov., B. bicoloris sp. nov., B. guerezis sp. nov., B. rosaliae sp. nov., B. santillanensis sp. nov., B. argentati sp. nov., B. amazzoni sp. nov., B. pluviali sp. nov., and B. pinnaculum sp. nov.</title>
        <authorList>
            <person name="Lugli G.A."/>
            <person name="Ruiz Garcia L."/>
            <person name="Margolles A."/>
            <person name="Ventura M."/>
        </authorList>
    </citation>
    <scope>NUCLEOTIDE SEQUENCE [LARGE SCALE GENOMIC DNA]</scope>
    <source>
        <strain evidence="1 2">6T3</strain>
    </source>
</reference>
<keyword evidence="2" id="KW-1185">Reference proteome</keyword>
<dbReference type="SFLD" id="SFLDS00003">
    <property type="entry name" value="Haloacid_Dehalogenase"/>
    <property type="match status" value="1"/>
</dbReference>
<gene>
    <name evidence="1" type="ORF">KIH73_00525</name>
</gene>
<dbReference type="SFLD" id="SFLDG01143">
    <property type="entry name" value="C2.B.3:_Phosphomannomutase_Lik"/>
    <property type="match status" value="1"/>
</dbReference>
<evidence type="ECO:0000313" key="1">
    <source>
        <dbReference type="EMBL" id="MBW3081879.1"/>
    </source>
</evidence>
<dbReference type="EMBL" id="JAHBBD010000001">
    <property type="protein sequence ID" value="MBW3081879.1"/>
    <property type="molecule type" value="Genomic_DNA"/>
</dbReference>
<dbReference type="NCBIfam" id="TIGR01484">
    <property type="entry name" value="HAD-SF-IIB"/>
    <property type="match status" value="1"/>
</dbReference>
<dbReference type="Proteomes" id="UP000812844">
    <property type="component" value="Unassembled WGS sequence"/>
</dbReference>
<dbReference type="InterPro" id="IPR005002">
    <property type="entry name" value="PMM"/>
</dbReference>
<organism evidence="1 2">
    <name type="scientific">Bifidobacterium phasiani</name>
    <dbReference type="NCBI Taxonomy" id="2834431"/>
    <lineage>
        <taxon>Bacteria</taxon>
        <taxon>Bacillati</taxon>
        <taxon>Actinomycetota</taxon>
        <taxon>Actinomycetes</taxon>
        <taxon>Bifidobacteriales</taxon>
        <taxon>Bifidobacteriaceae</taxon>
        <taxon>Bifidobacterium</taxon>
    </lineage>
</organism>
<sequence length="271" mass="29916">MCPIAVHGWDELDMDAACATMRAVAFDLDGTLARSRKPMDAAMTERFAALTRLLPVAVVTGGRYELVVSQVLAVLGGDADLSNLHLMPTRGTRYYRWRDGDWRCEYSFDLSDADRARAMDSLERHARDQGVWYERVWGERIEDRGSQLTFSALGQQAPVELRERWDPDNEKKNRLAAAVAADVPELLVQPGGTTSVDISLRGYDKAYAMRRLAAILGIGVGQIMFVGDRMTPAGNDYPAARAGAIAVRVSGPEDTLRLCDAIIQRLSRRGA</sequence>
<dbReference type="Pfam" id="PF03332">
    <property type="entry name" value="PMM"/>
    <property type="match status" value="1"/>
</dbReference>
<dbReference type="GO" id="GO:0016787">
    <property type="term" value="F:hydrolase activity"/>
    <property type="evidence" value="ECO:0007669"/>
    <property type="project" value="UniProtKB-KW"/>
</dbReference>
<protein>
    <submittedName>
        <fullName evidence="1">HAD-IIB family hydrolase</fullName>
    </submittedName>
</protein>
<keyword evidence="1" id="KW-0378">Hydrolase</keyword>
<proteinExistence type="predicted"/>
<evidence type="ECO:0000313" key="2">
    <source>
        <dbReference type="Proteomes" id="UP000812844"/>
    </source>
</evidence>
<comment type="caution">
    <text evidence="1">The sequence shown here is derived from an EMBL/GenBank/DDBJ whole genome shotgun (WGS) entry which is preliminary data.</text>
</comment>
<name>A0ABS6W5V9_9BIFI</name>
<dbReference type="RefSeq" id="WP_219079564.1">
    <property type="nucleotide sequence ID" value="NZ_JAHBBD010000001.1"/>
</dbReference>
<dbReference type="InterPro" id="IPR006379">
    <property type="entry name" value="HAD-SF_hydro_IIB"/>
</dbReference>